<keyword evidence="2" id="KW-0539">Nucleus</keyword>
<dbReference type="InterPro" id="IPR046347">
    <property type="entry name" value="bZIP_sf"/>
</dbReference>
<proteinExistence type="predicted"/>
<dbReference type="InParanoid" id="A0A0C3CTP8"/>
<dbReference type="InterPro" id="IPR050936">
    <property type="entry name" value="AP-1-like"/>
</dbReference>
<dbReference type="AlphaFoldDB" id="A0A0C3CTP8"/>
<feature type="region of interest" description="Disordered" evidence="3">
    <location>
        <begin position="229"/>
        <end position="262"/>
    </location>
</feature>
<dbReference type="HOGENOM" id="CLU_014054_0_0_1"/>
<evidence type="ECO:0000313" key="5">
    <source>
        <dbReference type="EMBL" id="KIM93052.1"/>
    </source>
</evidence>
<dbReference type="InterPro" id="IPR004827">
    <property type="entry name" value="bZIP"/>
</dbReference>
<gene>
    <name evidence="5" type="ORF">OIDMADRAFT_62029</name>
</gene>
<sequence>MPDDDGEFSESPAYQIIGLRPILISLLWISGPEDVSELRFVCKPQRGVPFWAFDGSSTAWHPVKMAPHAISHPLSMAESHSDHVIKPASLPGTRMAPMVSVLPTSAIVTRREWVIPPRPKPGRKPATDTPPTKRKAQNRAAQRAFRERRAARVGELEEELEDTREEQHRREAEMRKKIASLEAEIQRLNGELESWRLRCGALDQIAEYERRGKEAALVELAYIRDGAFTSSSDAVPLPPRRPRHQETREPPTLQHATDSEERLGCGNCSPTSSCACVEQAIAISTSICGRCNTDGRCECLEETIKAATEMPTAINLKRAHSPSTEGDIDKRHRVSDPSTLLEVDFTAQFSKPKQHVHSGQDTELPARSHAEPCGFCEDGTYCVCAEAAATAVDVEQNIKTNLPPLLNEVTPPPSDTDIGGTTSKPSALHPAKVNISASSNTWIDGPGTCEQCQRDPKSSFFCRSLAAVRESGTSTSPAPEGCCGGNESGGPCCRSLSAAQPTRPPPSLSCADTYRAISTHKNFDQVSHELTSWLGRLDATSTQHSGRAPMEVEAASVMGVLKLFDRRFRSG</sequence>
<dbReference type="GO" id="GO:0090575">
    <property type="term" value="C:RNA polymerase II transcription regulator complex"/>
    <property type="evidence" value="ECO:0007669"/>
    <property type="project" value="TreeGrafter"/>
</dbReference>
<feature type="region of interest" description="Disordered" evidence="3">
    <location>
        <begin position="114"/>
        <end position="167"/>
    </location>
</feature>
<dbReference type="GO" id="GO:0001228">
    <property type="term" value="F:DNA-binding transcription activator activity, RNA polymerase II-specific"/>
    <property type="evidence" value="ECO:0007669"/>
    <property type="project" value="TreeGrafter"/>
</dbReference>
<feature type="compositionally biased region" description="Basic and acidic residues" evidence="3">
    <location>
        <begin position="144"/>
        <end position="155"/>
    </location>
</feature>
<name>A0A0C3CTP8_OIDMZ</name>
<dbReference type="PANTHER" id="PTHR40621">
    <property type="entry name" value="TRANSCRIPTION FACTOR KAPC-RELATED"/>
    <property type="match status" value="1"/>
</dbReference>
<evidence type="ECO:0000259" key="4">
    <source>
        <dbReference type="PROSITE" id="PS00036"/>
    </source>
</evidence>
<feature type="domain" description="BZIP" evidence="4">
    <location>
        <begin position="133"/>
        <end position="148"/>
    </location>
</feature>
<dbReference type="PROSITE" id="PS00036">
    <property type="entry name" value="BZIP_BASIC"/>
    <property type="match status" value="1"/>
</dbReference>
<dbReference type="STRING" id="913774.A0A0C3CTP8"/>
<dbReference type="Pfam" id="PF10297">
    <property type="entry name" value="Hap4_Hap_bind"/>
    <property type="match status" value="1"/>
</dbReference>
<accession>A0A0C3CTP8</accession>
<dbReference type="InterPro" id="IPR018287">
    <property type="entry name" value="Hap4_TF_heteromerisation"/>
</dbReference>
<dbReference type="EMBL" id="KN832901">
    <property type="protein sequence ID" value="KIM93052.1"/>
    <property type="molecule type" value="Genomic_DNA"/>
</dbReference>
<keyword evidence="6" id="KW-1185">Reference proteome</keyword>
<evidence type="ECO:0000256" key="3">
    <source>
        <dbReference type="SAM" id="MobiDB-lite"/>
    </source>
</evidence>
<organism evidence="5 6">
    <name type="scientific">Oidiodendron maius (strain Zn)</name>
    <dbReference type="NCBI Taxonomy" id="913774"/>
    <lineage>
        <taxon>Eukaryota</taxon>
        <taxon>Fungi</taxon>
        <taxon>Dikarya</taxon>
        <taxon>Ascomycota</taxon>
        <taxon>Pezizomycotina</taxon>
        <taxon>Leotiomycetes</taxon>
        <taxon>Leotiomycetes incertae sedis</taxon>
        <taxon>Myxotrichaceae</taxon>
        <taxon>Oidiodendron</taxon>
    </lineage>
</organism>
<dbReference type="SUPFAM" id="SSF57959">
    <property type="entry name" value="Leucine zipper domain"/>
    <property type="match status" value="1"/>
</dbReference>
<evidence type="ECO:0000313" key="6">
    <source>
        <dbReference type="Proteomes" id="UP000054321"/>
    </source>
</evidence>
<dbReference type="SMART" id="SM00338">
    <property type="entry name" value="BRLZ"/>
    <property type="match status" value="1"/>
</dbReference>
<comment type="subcellular location">
    <subcellularLocation>
        <location evidence="1">Nucleus</location>
    </subcellularLocation>
</comment>
<protein>
    <recommendedName>
        <fullName evidence="4">BZIP domain-containing protein</fullName>
    </recommendedName>
</protein>
<dbReference type="OrthoDB" id="5374328at2759"/>
<feature type="region of interest" description="Disordered" evidence="3">
    <location>
        <begin position="403"/>
        <end position="428"/>
    </location>
</feature>
<dbReference type="GO" id="GO:0000976">
    <property type="term" value="F:transcription cis-regulatory region binding"/>
    <property type="evidence" value="ECO:0007669"/>
    <property type="project" value="InterPro"/>
</dbReference>
<reference evidence="5 6" key="1">
    <citation type="submission" date="2014-04" db="EMBL/GenBank/DDBJ databases">
        <authorList>
            <consortium name="DOE Joint Genome Institute"/>
            <person name="Kuo A."/>
            <person name="Martino E."/>
            <person name="Perotto S."/>
            <person name="Kohler A."/>
            <person name="Nagy L.G."/>
            <person name="Floudas D."/>
            <person name="Copeland A."/>
            <person name="Barry K.W."/>
            <person name="Cichocki N."/>
            <person name="Veneault-Fourrey C."/>
            <person name="LaButti K."/>
            <person name="Lindquist E.A."/>
            <person name="Lipzen A."/>
            <person name="Lundell T."/>
            <person name="Morin E."/>
            <person name="Murat C."/>
            <person name="Sun H."/>
            <person name="Tunlid A."/>
            <person name="Henrissat B."/>
            <person name="Grigoriev I.V."/>
            <person name="Hibbett D.S."/>
            <person name="Martin F."/>
            <person name="Nordberg H.P."/>
            <person name="Cantor M.N."/>
            <person name="Hua S.X."/>
        </authorList>
    </citation>
    <scope>NUCLEOTIDE SEQUENCE [LARGE SCALE GENOMIC DNA]</scope>
    <source>
        <strain evidence="5 6">Zn</strain>
    </source>
</reference>
<evidence type="ECO:0000256" key="2">
    <source>
        <dbReference type="ARBA" id="ARBA00023242"/>
    </source>
</evidence>
<reference evidence="6" key="2">
    <citation type="submission" date="2015-01" db="EMBL/GenBank/DDBJ databases">
        <title>Evolutionary Origins and Diversification of the Mycorrhizal Mutualists.</title>
        <authorList>
            <consortium name="DOE Joint Genome Institute"/>
            <consortium name="Mycorrhizal Genomics Consortium"/>
            <person name="Kohler A."/>
            <person name="Kuo A."/>
            <person name="Nagy L.G."/>
            <person name="Floudas D."/>
            <person name="Copeland A."/>
            <person name="Barry K.W."/>
            <person name="Cichocki N."/>
            <person name="Veneault-Fourrey C."/>
            <person name="LaButti K."/>
            <person name="Lindquist E.A."/>
            <person name="Lipzen A."/>
            <person name="Lundell T."/>
            <person name="Morin E."/>
            <person name="Murat C."/>
            <person name="Riley R."/>
            <person name="Ohm R."/>
            <person name="Sun H."/>
            <person name="Tunlid A."/>
            <person name="Henrissat B."/>
            <person name="Grigoriev I.V."/>
            <person name="Hibbett D.S."/>
            <person name="Martin F."/>
        </authorList>
    </citation>
    <scope>NUCLEOTIDE SEQUENCE [LARGE SCALE GENOMIC DNA]</scope>
    <source>
        <strain evidence="6">Zn</strain>
    </source>
</reference>
<dbReference type="Gene3D" id="1.20.5.170">
    <property type="match status" value="1"/>
</dbReference>
<dbReference type="PANTHER" id="PTHR40621:SF7">
    <property type="entry name" value="BZIP DOMAIN-CONTAINING PROTEIN"/>
    <property type="match status" value="1"/>
</dbReference>
<evidence type="ECO:0000256" key="1">
    <source>
        <dbReference type="ARBA" id="ARBA00004123"/>
    </source>
</evidence>
<dbReference type="Proteomes" id="UP000054321">
    <property type="component" value="Unassembled WGS sequence"/>
</dbReference>